<comment type="caution">
    <text evidence="2">The sequence shown here is derived from an EMBL/GenBank/DDBJ whole genome shotgun (WGS) entry which is preliminary data.</text>
</comment>
<dbReference type="AlphaFoldDB" id="A0A2K0JJS2"/>
<gene>
    <name evidence="2" type="ORF">RK55_021710</name>
</gene>
<proteinExistence type="predicted"/>
<organism evidence="2 3">
    <name type="scientific">Salmonella enterica subsp. houtenae serovar 50:g,z51:-</name>
    <dbReference type="NCBI Taxonomy" id="1173947"/>
    <lineage>
        <taxon>Bacteria</taxon>
        <taxon>Pseudomonadati</taxon>
        <taxon>Pseudomonadota</taxon>
        <taxon>Gammaproteobacteria</taxon>
        <taxon>Enterobacterales</taxon>
        <taxon>Enterobacteriaceae</taxon>
        <taxon>Salmonella</taxon>
    </lineage>
</organism>
<reference evidence="3" key="1">
    <citation type="submission" date="2017-12" db="EMBL/GenBank/DDBJ databases">
        <title>FDA dAtabase for Regulatory Grade micrObial Sequences (FDA-ARGOS): Supporting development and validation of Infectious Disease Dx tests.</title>
        <authorList>
            <person name="Sichtig H."/>
            <person name="Tallon L."/>
            <person name="Sadzewicz L."/>
            <person name="Sengamalay N."/>
            <person name="Nagaraj S."/>
            <person name="Vavikolanu K."/>
            <person name="Aluvathingal J."/>
            <person name="Nadendla S."/>
            <person name="Pirone D.C."/>
            <person name="Hoffman M."/>
            <person name="Muruvanda T."/>
            <person name="Allard M."/>
            <person name="Evans P."/>
        </authorList>
    </citation>
    <scope>NUCLEOTIDE SEQUENCE [LARGE SCALE GENOMIC DNA]</scope>
    <source>
        <strain evidence="3">FDAARGOS_55</strain>
    </source>
</reference>
<dbReference type="Proteomes" id="UP000236163">
    <property type="component" value="Unassembled WGS sequence"/>
</dbReference>
<evidence type="ECO:0000313" key="3">
    <source>
        <dbReference type="Proteomes" id="UP000236163"/>
    </source>
</evidence>
<protein>
    <recommendedName>
        <fullName evidence="4">Ash family protein</fullName>
    </recommendedName>
</protein>
<feature type="region of interest" description="Disordered" evidence="1">
    <location>
        <begin position="20"/>
        <end position="44"/>
    </location>
</feature>
<evidence type="ECO:0000256" key="1">
    <source>
        <dbReference type="SAM" id="MobiDB-lite"/>
    </source>
</evidence>
<evidence type="ECO:0008006" key="4">
    <source>
        <dbReference type="Google" id="ProtNLM"/>
    </source>
</evidence>
<dbReference type="EMBL" id="JWSP02000004">
    <property type="protein sequence ID" value="PNO35511.1"/>
    <property type="molecule type" value="Genomic_DNA"/>
</dbReference>
<name>A0A2K0JJS2_SALHO</name>
<evidence type="ECO:0000313" key="2">
    <source>
        <dbReference type="EMBL" id="PNO35511.1"/>
    </source>
</evidence>
<accession>A0A2K0JJS2</accession>
<sequence>MTRPRLFLCRASGYTSMVGRTGASQDAPVSCNAGNANPVRFHHQ</sequence>